<evidence type="ECO:0000313" key="4">
    <source>
        <dbReference type="Proteomes" id="UP000827892"/>
    </source>
</evidence>
<dbReference type="Gene3D" id="2.30.39.10">
    <property type="entry name" value="Alpha-1-antitrypsin, domain 1"/>
    <property type="match status" value="1"/>
</dbReference>
<proteinExistence type="predicted"/>
<dbReference type="AlphaFoldDB" id="A0AAE9DVQ0"/>
<dbReference type="PANTHER" id="PTHR21503:SF52">
    <property type="entry name" value="F-BOX DOMAIN-CONTAINING PROTEIN"/>
    <property type="match status" value="1"/>
</dbReference>
<evidence type="ECO:0000259" key="1">
    <source>
        <dbReference type="PROSITE" id="PS50181"/>
    </source>
</evidence>
<feature type="domain" description="F-box" evidence="1">
    <location>
        <begin position="267"/>
        <end position="315"/>
    </location>
</feature>
<dbReference type="PROSITE" id="PS50181">
    <property type="entry name" value="FBOX"/>
    <property type="match status" value="1"/>
</dbReference>
<dbReference type="Gene3D" id="3.30.497.10">
    <property type="entry name" value="Antithrombin, subunit I, domain 2"/>
    <property type="match status" value="1"/>
</dbReference>
<dbReference type="InterPro" id="IPR001810">
    <property type="entry name" value="F-box_dom"/>
</dbReference>
<protein>
    <recommendedName>
        <fullName evidence="1">F-box domain-containing protein</fullName>
    </recommendedName>
</protein>
<name>A0AAE9DVQ0_CAEBR</name>
<dbReference type="PANTHER" id="PTHR21503">
    <property type="entry name" value="F-BOX-CONTAINING HYPOTHETICAL PROTEIN C.ELEGANS"/>
    <property type="match status" value="1"/>
</dbReference>
<dbReference type="Proteomes" id="UP000827892">
    <property type="component" value="Chromosome I"/>
</dbReference>
<dbReference type="InterPro" id="IPR042185">
    <property type="entry name" value="Serpin_sf_2"/>
</dbReference>
<evidence type="ECO:0000313" key="2">
    <source>
        <dbReference type="EMBL" id="ULU13556.1"/>
    </source>
</evidence>
<evidence type="ECO:0000313" key="3">
    <source>
        <dbReference type="EMBL" id="ULU13561.1"/>
    </source>
</evidence>
<sequence length="599" mass="69606">MPLHMPHDMHLRRKTSTFYGGKSKRAAVQHHCFATDSDGFYSCYRIDEEVSLSTHGMVRYAVPENSAPNWRASIALVSAMDCSFYWKTTHPATILDNWKFVDGKKKSRCTVISAKADFRMKNEMFRLESHVEGVHLLIFVEDAANAMNPKSLPSNIVDLVYESERWEQKVNEQIYLPKCTTSLPISLYDHSKHHGLNRLFSSEKSELGSMKTSKFDGSSAPNFVTLFDHYHKTVFDILPNPPNKTGLKKRQIQWQNCLESFRMKRMPIALLKIPTDLLRDVFEQCNPLELYCLSKCSKRARKSLTLRDTRDWKISYGESKKIWIWCEEGEYNFKHTTNPDQYYKISFSWPQSGPSMFVDLSDRGDLFNYLLETFKISIVESMNNDDQDIDFLRQTARTAIHRNMEVEQVTLYNMENTRDVLDFMPILDQMKITQNFSCSVRFPSNFQHQFIMYPNEIRIHNSIWFNIGQLLDCTCVKIKLCQSMLSNQEFDVFLQKWKKAGTFPNLRSLEIWSKKIDNESPILEMIPPINIVDNPLIKVSFGKRDLFEISEAVRVIKDDGTEGWLKVELGEWPTFEFLVVSPGNSVVAEIGQRDEALNP</sequence>
<dbReference type="EMBL" id="CP090891">
    <property type="protein sequence ID" value="ULU13556.1"/>
    <property type="molecule type" value="Genomic_DNA"/>
</dbReference>
<dbReference type="Pfam" id="PF07735">
    <property type="entry name" value="FBA_2"/>
    <property type="match status" value="1"/>
</dbReference>
<gene>
    <name evidence="2" type="ORF">L3Y34_016212</name>
    <name evidence="3" type="ORF">L3Y34_016214</name>
</gene>
<reference evidence="3 4" key="1">
    <citation type="submission" date="2022-05" db="EMBL/GenBank/DDBJ databases">
        <title>Chromosome-level reference genomes for two strains of Caenorhabditis briggsae: an improved platform for comparative genomics.</title>
        <authorList>
            <person name="Stevens L."/>
            <person name="Andersen E.C."/>
        </authorList>
    </citation>
    <scope>NUCLEOTIDE SEQUENCE [LARGE SCALE GENOMIC DNA]</scope>
    <source>
        <strain evidence="3">QX1410_ONT</strain>
        <tissue evidence="3">Whole-organism</tissue>
    </source>
</reference>
<dbReference type="InterPro" id="IPR012885">
    <property type="entry name" value="F-box_Sdz-33"/>
</dbReference>
<organism evidence="3 4">
    <name type="scientific">Caenorhabditis briggsae</name>
    <dbReference type="NCBI Taxonomy" id="6238"/>
    <lineage>
        <taxon>Eukaryota</taxon>
        <taxon>Metazoa</taxon>
        <taxon>Ecdysozoa</taxon>
        <taxon>Nematoda</taxon>
        <taxon>Chromadorea</taxon>
        <taxon>Rhabditida</taxon>
        <taxon>Rhabditina</taxon>
        <taxon>Rhabditomorpha</taxon>
        <taxon>Rhabditoidea</taxon>
        <taxon>Rhabditidae</taxon>
        <taxon>Peloderinae</taxon>
        <taxon>Caenorhabditis</taxon>
    </lineage>
</organism>
<dbReference type="InterPro" id="IPR036186">
    <property type="entry name" value="Serpin_sf"/>
</dbReference>
<dbReference type="InterPro" id="IPR042178">
    <property type="entry name" value="Serpin_sf_1"/>
</dbReference>
<dbReference type="SUPFAM" id="SSF56574">
    <property type="entry name" value="Serpins"/>
    <property type="match status" value="1"/>
</dbReference>
<dbReference type="EMBL" id="CP090891">
    <property type="protein sequence ID" value="ULU13561.1"/>
    <property type="molecule type" value="Genomic_DNA"/>
</dbReference>
<accession>A0AAE9DVQ0</accession>
<dbReference type="Pfam" id="PF00646">
    <property type="entry name" value="F-box"/>
    <property type="match status" value="1"/>
</dbReference>